<dbReference type="PANTHER" id="PTHR45720:SF10">
    <property type="entry name" value="CHLORIDE CHANNEL PROTEIN 2"/>
    <property type="match status" value="1"/>
</dbReference>
<keyword evidence="6" id="KW-1185">Reference proteome</keyword>
<evidence type="ECO:0000256" key="4">
    <source>
        <dbReference type="SAM" id="SignalP"/>
    </source>
</evidence>
<dbReference type="Gene3D" id="3.10.580.10">
    <property type="entry name" value="CBS-domain"/>
    <property type="match status" value="2"/>
</dbReference>
<dbReference type="GO" id="GO:0005247">
    <property type="term" value="F:voltage-gated chloride channel activity"/>
    <property type="evidence" value="ECO:0007669"/>
    <property type="project" value="TreeGrafter"/>
</dbReference>
<name>A0A1Y3AXI3_EURMA</name>
<dbReference type="OrthoDB" id="4564at2759"/>
<feature type="chain" id="PRO_5012056537" evidence="4">
    <location>
        <begin position="23"/>
        <end position="408"/>
    </location>
</feature>
<organism evidence="5 6">
    <name type="scientific">Euroglyphus maynei</name>
    <name type="common">Mayne's house dust mite</name>
    <dbReference type="NCBI Taxonomy" id="6958"/>
    <lineage>
        <taxon>Eukaryota</taxon>
        <taxon>Metazoa</taxon>
        <taxon>Ecdysozoa</taxon>
        <taxon>Arthropoda</taxon>
        <taxon>Chelicerata</taxon>
        <taxon>Arachnida</taxon>
        <taxon>Acari</taxon>
        <taxon>Acariformes</taxon>
        <taxon>Sarcoptiformes</taxon>
        <taxon>Astigmata</taxon>
        <taxon>Psoroptidia</taxon>
        <taxon>Analgoidea</taxon>
        <taxon>Pyroglyphidae</taxon>
        <taxon>Pyroglyphinae</taxon>
        <taxon>Euroglyphus</taxon>
    </lineage>
</organism>
<proteinExistence type="predicted"/>
<dbReference type="EMBL" id="MUJZ01052648">
    <property type="protein sequence ID" value="OTF73212.1"/>
    <property type="molecule type" value="Genomic_DNA"/>
</dbReference>
<feature type="signal peptide" evidence="4">
    <location>
        <begin position="1"/>
        <end position="22"/>
    </location>
</feature>
<keyword evidence="3" id="KW-0868">Chloride</keyword>
<evidence type="ECO:0000313" key="5">
    <source>
        <dbReference type="EMBL" id="OTF73212.1"/>
    </source>
</evidence>
<dbReference type="AlphaFoldDB" id="A0A1Y3AXI3"/>
<dbReference type="Proteomes" id="UP000194236">
    <property type="component" value="Unassembled WGS sequence"/>
</dbReference>
<evidence type="ECO:0000256" key="1">
    <source>
        <dbReference type="ARBA" id="ARBA00022448"/>
    </source>
</evidence>
<dbReference type="InterPro" id="IPR050970">
    <property type="entry name" value="Cl_channel_volt-gated"/>
</dbReference>
<accession>A0A1Y3AXI3</accession>
<dbReference type="PANTHER" id="PTHR45720">
    <property type="entry name" value="CHLORIDE CHANNEL PROTEIN 2"/>
    <property type="match status" value="1"/>
</dbReference>
<dbReference type="GO" id="GO:0005886">
    <property type="term" value="C:plasma membrane"/>
    <property type="evidence" value="ECO:0007669"/>
    <property type="project" value="TreeGrafter"/>
</dbReference>
<dbReference type="Gene3D" id="1.10.3080.10">
    <property type="entry name" value="Clc chloride channel"/>
    <property type="match status" value="1"/>
</dbReference>
<reference evidence="5 6" key="1">
    <citation type="submission" date="2017-03" db="EMBL/GenBank/DDBJ databases">
        <title>Genome Survey of Euroglyphus maynei.</title>
        <authorList>
            <person name="Arlian L.G."/>
            <person name="Morgan M.S."/>
            <person name="Rider S.D."/>
        </authorList>
    </citation>
    <scope>NUCLEOTIDE SEQUENCE [LARGE SCALE GENOMIC DNA]</scope>
    <source>
        <strain evidence="5">Arlian Lab</strain>
        <tissue evidence="5">Whole body</tissue>
    </source>
</reference>
<dbReference type="InterPro" id="IPR046342">
    <property type="entry name" value="CBS_dom_sf"/>
</dbReference>
<keyword evidence="1" id="KW-0813">Transport</keyword>
<evidence type="ECO:0000313" key="6">
    <source>
        <dbReference type="Proteomes" id="UP000194236"/>
    </source>
</evidence>
<dbReference type="SUPFAM" id="SSF54631">
    <property type="entry name" value="CBS-domain pair"/>
    <property type="match status" value="1"/>
</dbReference>
<keyword evidence="4" id="KW-0732">Signal</keyword>
<evidence type="ECO:0000256" key="3">
    <source>
        <dbReference type="ARBA" id="ARBA00023214"/>
    </source>
</evidence>
<dbReference type="FunFam" id="3.10.580.10:FF:000032">
    <property type="entry name" value="Chloride channel protein"/>
    <property type="match status" value="1"/>
</dbReference>
<sequence length="408" mass="46781">MTGQMSHMIPVILSVLISNVISQKLELSIYDSVIQIKKLPFLPPIMGTNSLAHNVFVDDIMVRNLVYVWRKNCTYRDIVNLLAKNPEIRIFPLVDNGKNMILLGSIQRDELERIVDCLLCRERRLQEVVRKNSLQQNALDIEPDSDDDSIHFITSSIDEDYEQLPSPTNKSRFDVSLVATNDDEDKRFNQSSIDRGSPVRPKSILKQTFTVTTYSPHSTINTNSSIHKDSRLRQVFENIFQKSLHLEAAHPNPHFFQFLKQLTGSITPKPAIVERRVRLPRERVIDMTAEEQQKWEEEQLNTVVDFNECCIDPAPFQLVERTTIYKVHLLFSLLSLSRAYVTSVGRLVGLVDLADLKNGIDKLNQGLLKPHEDSEEANNYLDNIEFDPLHEDTLKSLTEMMATNNPSK</sequence>
<keyword evidence="2" id="KW-0406">Ion transport</keyword>
<comment type="caution">
    <text evidence="5">The sequence shown here is derived from an EMBL/GenBank/DDBJ whole genome shotgun (WGS) entry which is preliminary data.</text>
</comment>
<gene>
    <name evidence="5" type="ORF">BLA29_004293</name>
</gene>
<protein>
    <submittedName>
        <fullName evidence="5">Uncharacterized protein</fullName>
    </submittedName>
</protein>
<evidence type="ECO:0000256" key="2">
    <source>
        <dbReference type="ARBA" id="ARBA00023065"/>
    </source>
</evidence>